<accession>A0AAN8EAN3</accession>
<protein>
    <submittedName>
        <fullName evidence="2">Uncharacterized protein</fullName>
    </submittedName>
</protein>
<organism evidence="2 3">
    <name type="scientific">Knufia fluminis</name>
    <dbReference type="NCBI Taxonomy" id="191047"/>
    <lineage>
        <taxon>Eukaryota</taxon>
        <taxon>Fungi</taxon>
        <taxon>Dikarya</taxon>
        <taxon>Ascomycota</taxon>
        <taxon>Pezizomycotina</taxon>
        <taxon>Eurotiomycetes</taxon>
        <taxon>Chaetothyriomycetidae</taxon>
        <taxon>Chaetothyriales</taxon>
        <taxon>Trichomeriaceae</taxon>
        <taxon>Knufia</taxon>
    </lineage>
</organism>
<proteinExistence type="predicted"/>
<dbReference type="EMBL" id="JAKLMC020000036">
    <property type="protein sequence ID" value="KAK5949405.1"/>
    <property type="molecule type" value="Genomic_DNA"/>
</dbReference>
<comment type="caution">
    <text evidence="2">The sequence shown here is derived from an EMBL/GenBank/DDBJ whole genome shotgun (WGS) entry which is preliminary data.</text>
</comment>
<dbReference type="Proteomes" id="UP001316803">
    <property type="component" value="Unassembled WGS sequence"/>
</dbReference>
<keyword evidence="3" id="KW-1185">Reference proteome</keyword>
<feature type="region of interest" description="Disordered" evidence="1">
    <location>
        <begin position="108"/>
        <end position="129"/>
    </location>
</feature>
<sequence length="136" mass="15814">MGVRSYIPFAFLSVTTIGHDVDGPESTYPYRQHKQPNTSRLFISPRGFMDSQISTDSQESYASGKFAGRGFFCPARNAQYNFIVQKFKHRKEYKRELKEETDLQIISRPKRRSRVSSNASRKDSSDVDEFRAIRYN</sequence>
<dbReference type="AlphaFoldDB" id="A0AAN8EAN3"/>
<reference evidence="2 3" key="1">
    <citation type="submission" date="2022-12" db="EMBL/GenBank/DDBJ databases">
        <title>Genomic features and morphological characterization of a novel Knufia sp. strain isolated from spacecraft assembly facility.</title>
        <authorList>
            <person name="Teixeira M."/>
            <person name="Chander A.M."/>
            <person name="Stajich J.E."/>
            <person name="Venkateswaran K."/>
        </authorList>
    </citation>
    <scope>NUCLEOTIDE SEQUENCE [LARGE SCALE GENOMIC DNA]</scope>
    <source>
        <strain evidence="2 3">FJI-L2-BK-P2</strain>
    </source>
</reference>
<evidence type="ECO:0000256" key="1">
    <source>
        <dbReference type="SAM" id="MobiDB-lite"/>
    </source>
</evidence>
<gene>
    <name evidence="2" type="ORF">OHC33_009578</name>
</gene>
<feature type="compositionally biased region" description="Basic and acidic residues" evidence="1">
    <location>
        <begin position="120"/>
        <end position="129"/>
    </location>
</feature>
<evidence type="ECO:0000313" key="2">
    <source>
        <dbReference type="EMBL" id="KAK5949405.1"/>
    </source>
</evidence>
<evidence type="ECO:0000313" key="3">
    <source>
        <dbReference type="Proteomes" id="UP001316803"/>
    </source>
</evidence>
<name>A0AAN8EAN3_9EURO</name>